<proteinExistence type="predicted"/>
<dbReference type="EMBL" id="JADBEB010000001">
    <property type="protein sequence ID" value="MBE1489063.1"/>
    <property type="molecule type" value="Genomic_DNA"/>
</dbReference>
<sequence>MVRGPRVEPSFADLSEPEYAHLVGLAADAVRRITETLAEHPAFGVPDGGPKPGDVDDEGSRRADALRRVRAGRAAQALLADVVAQGATGNAADAVWLGASLADLGESTGSTRQAARKRWPDLGRIYRIRRWVSGHAADLITVLRMVDDQSTGYRAPAGSADALDAALRALAGALLDVLRDHDSGTVLDPQTGRPARWRRLADAVDVRLRTVAELATATTPEADTALAAARGVLAHYDAATAEPAAERAEPA</sequence>
<reference evidence="2" key="1">
    <citation type="submission" date="2020-10" db="EMBL/GenBank/DDBJ databases">
        <title>Sequencing the genomes of 1000 actinobacteria strains.</title>
        <authorList>
            <person name="Klenk H.-P."/>
        </authorList>
    </citation>
    <scope>NUCLEOTIDE SEQUENCE</scope>
    <source>
        <strain evidence="2">DSM 46832</strain>
    </source>
</reference>
<evidence type="ECO:0000256" key="1">
    <source>
        <dbReference type="SAM" id="MobiDB-lite"/>
    </source>
</evidence>
<dbReference type="AlphaFoldDB" id="A0A927M6G9"/>
<dbReference type="RefSeq" id="WP_192768605.1">
    <property type="nucleotide sequence ID" value="NZ_JADBEB010000001.1"/>
</dbReference>
<keyword evidence="3" id="KW-1185">Reference proteome</keyword>
<dbReference type="Proteomes" id="UP000649753">
    <property type="component" value="Unassembled WGS sequence"/>
</dbReference>
<organism evidence="2 3">
    <name type="scientific">Plantactinospora soyae</name>
    <dbReference type="NCBI Taxonomy" id="1544732"/>
    <lineage>
        <taxon>Bacteria</taxon>
        <taxon>Bacillati</taxon>
        <taxon>Actinomycetota</taxon>
        <taxon>Actinomycetes</taxon>
        <taxon>Micromonosporales</taxon>
        <taxon>Micromonosporaceae</taxon>
        <taxon>Plantactinospora</taxon>
    </lineage>
</organism>
<feature type="region of interest" description="Disordered" evidence="1">
    <location>
        <begin position="41"/>
        <end position="61"/>
    </location>
</feature>
<gene>
    <name evidence="2" type="ORF">H4W31_004701</name>
</gene>
<name>A0A927M6G9_9ACTN</name>
<protein>
    <submittedName>
        <fullName evidence="2">Uncharacterized protein</fullName>
    </submittedName>
</protein>
<comment type="caution">
    <text evidence="2">The sequence shown here is derived from an EMBL/GenBank/DDBJ whole genome shotgun (WGS) entry which is preliminary data.</text>
</comment>
<evidence type="ECO:0000313" key="2">
    <source>
        <dbReference type="EMBL" id="MBE1489063.1"/>
    </source>
</evidence>
<accession>A0A927M6G9</accession>
<evidence type="ECO:0000313" key="3">
    <source>
        <dbReference type="Proteomes" id="UP000649753"/>
    </source>
</evidence>